<feature type="compositionally biased region" description="Basic residues" evidence="2">
    <location>
        <begin position="123"/>
        <end position="132"/>
    </location>
</feature>
<name>A0A813UJT2_9BILA</name>
<comment type="caution">
    <text evidence="3">The sequence shown here is derived from an EMBL/GenBank/DDBJ whole genome shotgun (WGS) entry which is preliminary data.</text>
</comment>
<dbReference type="InterPro" id="IPR006652">
    <property type="entry name" value="Kelch_1"/>
</dbReference>
<feature type="compositionally biased region" description="Low complexity" evidence="2">
    <location>
        <begin position="133"/>
        <end position="143"/>
    </location>
</feature>
<dbReference type="Pfam" id="PF24681">
    <property type="entry name" value="Kelch_KLHDC2_KLHL20_DRC7"/>
    <property type="match status" value="1"/>
</dbReference>
<accession>A0A813UJT2</accession>
<dbReference type="Gene3D" id="2.120.10.80">
    <property type="entry name" value="Kelch-type beta propeller"/>
    <property type="match status" value="1"/>
</dbReference>
<dbReference type="Proteomes" id="UP000663889">
    <property type="component" value="Unassembled WGS sequence"/>
</dbReference>
<organism evidence="3 4">
    <name type="scientific">Rotaria sordida</name>
    <dbReference type="NCBI Taxonomy" id="392033"/>
    <lineage>
        <taxon>Eukaryota</taxon>
        <taxon>Metazoa</taxon>
        <taxon>Spiralia</taxon>
        <taxon>Gnathifera</taxon>
        <taxon>Rotifera</taxon>
        <taxon>Eurotatoria</taxon>
        <taxon>Bdelloidea</taxon>
        <taxon>Philodinida</taxon>
        <taxon>Philodinidae</taxon>
        <taxon>Rotaria</taxon>
    </lineage>
</organism>
<dbReference type="PANTHER" id="PTHR46375:SF3">
    <property type="entry name" value="KELCH REPEAT AND BTB DOMAIN-CONTAINING PROTEIN 13"/>
    <property type="match status" value="1"/>
</dbReference>
<sequence length="966" mass="111103">MSSIIVDNENHSILNKLDEYESIFKHYCLNTQSQYVDYQNEKNNIEINNDLNNNKKNNFKNLYETKRRYLERNESNKKMTNTKPMTNRTPSTKSEKRKKSNKKAKKKNRENIIKITLPDAAKARKTTYHKHQQQPNKNQQNSNILSSVPGISLHAPSSSTIKTVQKLPTFESKSHQSISDVQSNSISITTLKSSDQIISPTVSFNQSKTDESSPIKNSNLVNKTADNFESIWDLDEINDFTRNIFERNSYTKHIIRSNRIRLKCAIESNDYLTKYIQRQSHCLDIFEQYINTLKRSFGIIRKAASDVPIFDPGLTIMGPYVKKDLSLIDNEESHIVKRMAGIEPRKKYALVHERIGVFIIGGYNLYVNIPIQKEPDTDYLFKSNGNTARIPRLNPCRVHFGIYSDGDAIYVVGGQTLHNEVLDDIQRLNLRTFKWEYVATLMYPLAACGMTVEGQRIYIVGGYDIFRNQTHFVNTFTIYNLSTGQFEKSTDLPSPRCRSLIFATDNALFCVSGLIEGHDENGNKKIKISTDILKWKHETPTWIKVSQTPELTKLHAVSFNDPYLEITKRNIYDDGASDMIGEAYYDFRTNIWTNGKTPALPIKHKSRSAANSPSKSLAKSPSKTQKKTKATRTKTSSTSQSTSKSKSTSKNKTSSKSKVCQHRPYECIQVSYRGINKCITNFNRLTTVGHVIDALLDDLSEKQYLSMNDCCLYIERPPYLFPLKSTDFIQDILLRYASTNIHFKLSFKRNASPSRFAQRKKLHRTSYQQTSLTNAYEQLKIQESLIRRQHEIITQLKKFNLSNDYQYKSSTNYTNYFDWITQNDDSDDSKISSDIIPICTRQSRQDEYHKAINHNTTNTSRSLSRVRFRTSIGNNRNELPSSTKQMKSILKKNSSNSFLQRTSSVDRDINRLTSIKQRRNSLYKFDDDADDDNSSDRSTTDSCLGSLSSDDNNSYVINQQHLETLV</sequence>
<evidence type="ECO:0000256" key="1">
    <source>
        <dbReference type="ARBA" id="ARBA00022441"/>
    </source>
</evidence>
<dbReference type="PANTHER" id="PTHR46375">
    <property type="entry name" value="KELCH REPEAT AND BTB DOMAIN-CONTAINING PROTEIN 13-RELATED"/>
    <property type="match status" value="1"/>
</dbReference>
<feature type="compositionally biased region" description="Polar residues" evidence="2">
    <location>
        <begin position="78"/>
        <end position="92"/>
    </location>
</feature>
<reference evidence="3" key="1">
    <citation type="submission" date="2021-02" db="EMBL/GenBank/DDBJ databases">
        <authorList>
            <person name="Nowell W R."/>
        </authorList>
    </citation>
    <scope>NUCLEOTIDE SEQUENCE</scope>
</reference>
<evidence type="ECO:0000313" key="4">
    <source>
        <dbReference type="Proteomes" id="UP000663889"/>
    </source>
</evidence>
<dbReference type="SMART" id="SM00612">
    <property type="entry name" value="Kelch"/>
    <property type="match status" value="2"/>
</dbReference>
<feature type="compositionally biased region" description="Basic residues" evidence="2">
    <location>
        <begin position="95"/>
        <end position="108"/>
    </location>
</feature>
<dbReference type="EMBL" id="CAJNOU010000035">
    <property type="protein sequence ID" value="CAF0823706.1"/>
    <property type="molecule type" value="Genomic_DNA"/>
</dbReference>
<dbReference type="AlphaFoldDB" id="A0A813UJT2"/>
<dbReference type="InterPro" id="IPR052392">
    <property type="entry name" value="Kelch-BTB_domain-containing"/>
</dbReference>
<proteinExistence type="predicted"/>
<dbReference type="SUPFAM" id="SSF117281">
    <property type="entry name" value="Kelch motif"/>
    <property type="match status" value="1"/>
</dbReference>
<keyword evidence="1" id="KW-0880">Kelch repeat</keyword>
<protein>
    <submittedName>
        <fullName evidence="3">Uncharacterized protein</fullName>
    </submittedName>
</protein>
<feature type="region of interest" description="Disordered" evidence="2">
    <location>
        <begin position="598"/>
        <end position="657"/>
    </location>
</feature>
<feature type="compositionally biased region" description="Basic residues" evidence="2">
    <location>
        <begin position="647"/>
        <end position="657"/>
    </location>
</feature>
<evidence type="ECO:0000313" key="3">
    <source>
        <dbReference type="EMBL" id="CAF0823706.1"/>
    </source>
</evidence>
<feature type="compositionally biased region" description="Low complexity" evidence="2">
    <location>
        <begin position="633"/>
        <end position="646"/>
    </location>
</feature>
<gene>
    <name evidence="3" type="ORF">SEV965_LOCUS1749</name>
</gene>
<feature type="region of interest" description="Disordered" evidence="2">
    <location>
        <begin position="70"/>
        <end position="157"/>
    </location>
</feature>
<evidence type="ECO:0000256" key="2">
    <source>
        <dbReference type="SAM" id="MobiDB-lite"/>
    </source>
</evidence>
<feature type="compositionally biased region" description="Low complexity" evidence="2">
    <location>
        <begin position="608"/>
        <end position="623"/>
    </location>
</feature>
<dbReference type="InterPro" id="IPR015915">
    <property type="entry name" value="Kelch-typ_b-propeller"/>
</dbReference>
<feature type="region of interest" description="Disordered" evidence="2">
    <location>
        <begin position="925"/>
        <end position="950"/>
    </location>
</feature>